<dbReference type="RefSeq" id="XP_012184977.1">
    <property type="nucleotide sequence ID" value="XM_012329587.1"/>
</dbReference>
<dbReference type="Proteomes" id="UP000006352">
    <property type="component" value="Unassembled WGS sequence"/>
</dbReference>
<feature type="compositionally biased region" description="Low complexity" evidence="1">
    <location>
        <begin position="63"/>
        <end position="80"/>
    </location>
</feature>
<dbReference type="AlphaFoldDB" id="J4H4W4"/>
<dbReference type="HOGENOM" id="CLU_973299_0_0_1"/>
<feature type="region of interest" description="Disordered" evidence="1">
    <location>
        <begin position="63"/>
        <end position="84"/>
    </location>
</feature>
<accession>J4H4W4</accession>
<evidence type="ECO:0000313" key="2">
    <source>
        <dbReference type="EMBL" id="CCM05694.1"/>
    </source>
</evidence>
<dbReference type="OrthoDB" id="2574468at2759"/>
<gene>
    <name evidence="2" type="ORF">FIBRA_07925</name>
</gene>
<dbReference type="GeneID" id="24100605"/>
<keyword evidence="3" id="KW-1185">Reference proteome</keyword>
<evidence type="ECO:0000313" key="3">
    <source>
        <dbReference type="Proteomes" id="UP000006352"/>
    </source>
</evidence>
<organism evidence="2 3">
    <name type="scientific">Fibroporia radiculosa</name>
    <dbReference type="NCBI Taxonomy" id="599839"/>
    <lineage>
        <taxon>Eukaryota</taxon>
        <taxon>Fungi</taxon>
        <taxon>Dikarya</taxon>
        <taxon>Basidiomycota</taxon>
        <taxon>Agaricomycotina</taxon>
        <taxon>Agaricomycetes</taxon>
        <taxon>Polyporales</taxon>
        <taxon>Fibroporiaceae</taxon>
        <taxon>Fibroporia</taxon>
    </lineage>
</organism>
<reference evidence="2 3" key="1">
    <citation type="journal article" date="2012" name="Appl. Environ. Microbiol.">
        <title>Short-read sequencing for genomic analysis of the brown rot fungus Fibroporia radiculosa.</title>
        <authorList>
            <person name="Tang J.D."/>
            <person name="Perkins A.D."/>
            <person name="Sonstegard T.S."/>
            <person name="Schroeder S.G."/>
            <person name="Burgess S.C."/>
            <person name="Diehl S.V."/>
        </authorList>
    </citation>
    <scope>NUCLEOTIDE SEQUENCE [LARGE SCALE GENOMIC DNA]</scope>
    <source>
        <strain evidence="2 3">TFFH 294</strain>
    </source>
</reference>
<proteinExistence type="predicted"/>
<dbReference type="EMBL" id="HE797202">
    <property type="protein sequence ID" value="CCM05694.1"/>
    <property type="molecule type" value="Genomic_DNA"/>
</dbReference>
<sequence>MALKRKFDYDAESVDMPMNMKQPKLIPFPNAEPDTDVVMSDAPTYNLEPLLIPIQPFHTRLPSNASYSSSSSSGSPQNSPFYPSFDLYPHDDPGYVGNQNPFDAPVHEAPKPVGLLQPRSASFTHHGQNCSQIPKLRVACSPGLNGQRTIHPLPHVTLFDLASLSAADTTSASGYKVPLPVPDFASFDSVHRLAGLHRQLFAHLMFSATSSVSLYFPRRQSSLSHPLLHCVRLDFLTMVSGLVGGVMALRVCRNIAYSSKNILKILALDTHPTPRRHSSWSSLSSI</sequence>
<protein>
    <submittedName>
        <fullName evidence="2">Uncharacterized protein</fullName>
    </submittedName>
</protein>
<dbReference type="STRING" id="599839.J4H4W4"/>
<name>J4H4W4_9APHY</name>
<dbReference type="InParanoid" id="J4H4W4"/>
<evidence type="ECO:0000256" key="1">
    <source>
        <dbReference type="SAM" id="MobiDB-lite"/>
    </source>
</evidence>